<evidence type="ECO:0000313" key="2">
    <source>
        <dbReference type="EMBL" id="VDK56093.1"/>
    </source>
</evidence>
<gene>
    <name evidence="2" type="ORF">GPUH_LOCUS6785</name>
</gene>
<dbReference type="EMBL" id="UYRT01016560">
    <property type="protein sequence ID" value="VDK56093.1"/>
    <property type="molecule type" value="Genomic_DNA"/>
</dbReference>
<dbReference type="Proteomes" id="UP000271098">
    <property type="component" value="Unassembled WGS sequence"/>
</dbReference>
<dbReference type="AlphaFoldDB" id="A0A183DDJ2"/>
<evidence type="ECO:0000313" key="3">
    <source>
        <dbReference type="Proteomes" id="UP000271098"/>
    </source>
</evidence>
<feature type="compositionally biased region" description="Low complexity" evidence="1">
    <location>
        <begin position="1"/>
        <end position="20"/>
    </location>
</feature>
<name>A0A183DDJ2_9BILA</name>
<reference evidence="2 3" key="2">
    <citation type="submission" date="2018-11" db="EMBL/GenBank/DDBJ databases">
        <authorList>
            <consortium name="Pathogen Informatics"/>
        </authorList>
    </citation>
    <scope>NUCLEOTIDE SEQUENCE [LARGE SCALE GENOMIC DNA]</scope>
</reference>
<reference evidence="4" key="1">
    <citation type="submission" date="2016-06" db="UniProtKB">
        <authorList>
            <consortium name="WormBaseParasite"/>
        </authorList>
    </citation>
    <scope>IDENTIFICATION</scope>
</reference>
<evidence type="ECO:0000256" key="1">
    <source>
        <dbReference type="SAM" id="MobiDB-lite"/>
    </source>
</evidence>
<dbReference type="WBParaSite" id="GPUH_0000679201-mRNA-1">
    <property type="protein sequence ID" value="GPUH_0000679201-mRNA-1"/>
    <property type="gene ID" value="GPUH_0000679201"/>
</dbReference>
<protein>
    <submittedName>
        <fullName evidence="2 4">Uncharacterized protein</fullName>
    </submittedName>
</protein>
<evidence type="ECO:0000313" key="4">
    <source>
        <dbReference type="WBParaSite" id="GPUH_0000679201-mRNA-1"/>
    </source>
</evidence>
<feature type="region of interest" description="Disordered" evidence="1">
    <location>
        <begin position="1"/>
        <end position="26"/>
    </location>
</feature>
<proteinExistence type="predicted"/>
<organism evidence="4">
    <name type="scientific">Gongylonema pulchrum</name>
    <dbReference type="NCBI Taxonomy" id="637853"/>
    <lineage>
        <taxon>Eukaryota</taxon>
        <taxon>Metazoa</taxon>
        <taxon>Ecdysozoa</taxon>
        <taxon>Nematoda</taxon>
        <taxon>Chromadorea</taxon>
        <taxon>Rhabditida</taxon>
        <taxon>Spirurina</taxon>
        <taxon>Spiruromorpha</taxon>
        <taxon>Spiruroidea</taxon>
        <taxon>Gongylonematidae</taxon>
        <taxon>Gongylonema</taxon>
    </lineage>
</organism>
<keyword evidence="3" id="KW-1185">Reference proteome</keyword>
<accession>A0A183DDJ2</accession>
<sequence>MPWGSDGAGDAEAAGTSSGSQSLRDENVHLRSVSMTALENRQIIQKKRGTGTVDEDAKSQQLAPHQQIGFLRRTFSFQVYFSCISHF</sequence>